<keyword evidence="1" id="KW-0812">Transmembrane</keyword>
<name>A0ABW3EPI2_9ACTN</name>
<feature type="transmembrane region" description="Helical" evidence="1">
    <location>
        <begin position="271"/>
        <end position="288"/>
    </location>
</feature>
<sequence length="336" mass="35612">MSVTRRHAPVIGLFLLAPFVGEYLLGNLSPAELPLGFLLAPLYGGGALLVRELGRRYGSGWPSMALLAAAHALIEEGPVDQLLWNDSYAGVDMLHGPSFLPSVGMSVELTQTVLALHGVWSMCVPIAIVETLARGRRTTPWLGRTGLIVTGLVYAAGSAFVFWGNHTVERFVREPAQIAGVTAIIVALVACALLVRFPDRAPSGGRPAPSPWLAGAAALAVTSAYWGPLNLITADWYEWWGVAVWCAVLAAGVPAIWRWSGRPGWGVRHRFALAAGAACTYVWTAFPVRPEGGGSATADLVGNAVFGTIGVVILVMGGRAARDTREEADVEAPRGW</sequence>
<dbReference type="Proteomes" id="UP001596972">
    <property type="component" value="Unassembled WGS sequence"/>
</dbReference>
<proteinExistence type="predicted"/>
<reference evidence="3" key="1">
    <citation type="journal article" date="2019" name="Int. J. Syst. Evol. Microbiol.">
        <title>The Global Catalogue of Microorganisms (GCM) 10K type strain sequencing project: providing services to taxonomists for standard genome sequencing and annotation.</title>
        <authorList>
            <consortium name="The Broad Institute Genomics Platform"/>
            <consortium name="The Broad Institute Genome Sequencing Center for Infectious Disease"/>
            <person name="Wu L."/>
            <person name="Ma J."/>
        </authorList>
    </citation>
    <scope>NUCLEOTIDE SEQUENCE [LARGE SCALE GENOMIC DNA]</scope>
    <source>
        <strain evidence="3">JCM 31202</strain>
    </source>
</reference>
<dbReference type="EMBL" id="JBHTJA010000033">
    <property type="protein sequence ID" value="MFD0902258.1"/>
    <property type="molecule type" value="Genomic_DNA"/>
</dbReference>
<feature type="transmembrane region" description="Helical" evidence="1">
    <location>
        <begin position="109"/>
        <end position="129"/>
    </location>
</feature>
<keyword evidence="3" id="KW-1185">Reference proteome</keyword>
<evidence type="ECO:0000256" key="1">
    <source>
        <dbReference type="SAM" id="Phobius"/>
    </source>
</evidence>
<feature type="transmembrane region" description="Helical" evidence="1">
    <location>
        <begin position="300"/>
        <end position="317"/>
    </location>
</feature>
<keyword evidence="1" id="KW-1133">Transmembrane helix</keyword>
<dbReference type="RefSeq" id="WP_378299876.1">
    <property type="nucleotide sequence ID" value="NZ_JBHTJA010000033.1"/>
</dbReference>
<feature type="transmembrane region" description="Helical" evidence="1">
    <location>
        <begin position="7"/>
        <end position="25"/>
    </location>
</feature>
<accession>A0ABW3EPI2</accession>
<evidence type="ECO:0008006" key="4">
    <source>
        <dbReference type="Google" id="ProtNLM"/>
    </source>
</evidence>
<feature type="transmembrane region" description="Helical" evidence="1">
    <location>
        <begin position="176"/>
        <end position="197"/>
    </location>
</feature>
<protein>
    <recommendedName>
        <fullName evidence="4">DUF998 domain-containing protein</fullName>
    </recommendedName>
</protein>
<feature type="transmembrane region" description="Helical" evidence="1">
    <location>
        <begin position="239"/>
        <end position="259"/>
    </location>
</feature>
<organism evidence="2 3">
    <name type="scientific">Actinomadura sediminis</name>
    <dbReference type="NCBI Taxonomy" id="1038904"/>
    <lineage>
        <taxon>Bacteria</taxon>
        <taxon>Bacillati</taxon>
        <taxon>Actinomycetota</taxon>
        <taxon>Actinomycetes</taxon>
        <taxon>Streptosporangiales</taxon>
        <taxon>Thermomonosporaceae</taxon>
        <taxon>Actinomadura</taxon>
    </lineage>
</organism>
<evidence type="ECO:0000313" key="2">
    <source>
        <dbReference type="EMBL" id="MFD0902258.1"/>
    </source>
</evidence>
<gene>
    <name evidence="2" type="ORF">ACFQ11_17810</name>
</gene>
<comment type="caution">
    <text evidence="2">The sequence shown here is derived from an EMBL/GenBank/DDBJ whole genome shotgun (WGS) entry which is preliminary data.</text>
</comment>
<evidence type="ECO:0000313" key="3">
    <source>
        <dbReference type="Proteomes" id="UP001596972"/>
    </source>
</evidence>
<feature type="transmembrane region" description="Helical" evidence="1">
    <location>
        <begin position="57"/>
        <end position="74"/>
    </location>
</feature>
<feature type="transmembrane region" description="Helical" evidence="1">
    <location>
        <begin position="31"/>
        <end position="50"/>
    </location>
</feature>
<feature type="transmembrane region" description="Helical" evidence="1">
    <location>
        <begin position="141"/>
        <end position="164"/>
    </location>
</feature>
<feature type="transmembrane region" description="Helical" evidence="1">
    <location>
        <begin position="209"/>
        <end position="227"/>
    </location>
</feature>
<keyword evidence="1" id="KW-0472">Membrane</keyword>